<keyword evidence="1" id="KW-0157">Chromophore</keyword>
<keyword evidence="1" id="KW-0600">Photoreceptor protein</keyword>
<dbReference type="SMART" id="SM00091">
    <property type="entry name" value="PAS"/>
    <property type="match status" value="3"/>
</dbReference>
<feature type="compositionally biased region" description="Low complexity" evidence="6">
    <location>
        <begin position="772"/>
        <end position="786"/>
    </location>
</feature>
<dbReference type="PANTHER" id="PTHR45339:SF1">
    <property type="entry name" value="HYBRID SIGNAL TRANSDUCTION HISTIDINE KINASE J"/>
    <property type="match status" value="1"/>
</dbReference>
<protein>
    <submittedName>
        <fullName evidence="10">Putative LOV domain-containing protein</fullName>
    </submittedName>
</protein>
<dbReference type="AlphaFoldDB" id="A0A126WY80"/>
<dbReference type="Pfam" id="PF00072">
    <property type="entry name" value="Response_reg"/>
    <property type="match status" value="1"/>
</dbReference>
<dbReference type="Gene3D" id="3.40.50.2300">
    <property type="match status" value="1"/>
</dbReference>
<sequence length="1152" mass="123286">MDVRIGGDTALNMAAQLQSALDHLDKGLWLTSSTDISYVNPAFCSLAGVSSAEALGKPWHFWLGTEWQLQKPSLLAAVAAGCQAKATAQRVNAGGAKQWLQLTITPVAGDSSASMGTVEDVTAAQLQSELLYLLQTGFTSTTQAITSTDSCRASSHAHTSSSTSSLALSAGAIATVVDTSVCSGVTVGQFVYCNLAFQSLTGYSQAELQGVGLEVLLGPDTDCAHVAQLRQAMSAGEPLSIELVCYHRNGSKFWNALVLSPISTLSELSSELRFEQAQRQSENSTSVVDSWGGKFIAFHRDITTSKLQEAGYLLRDTALDIVSEGVTITDNNLPDAPITYTNEAFLAMTGYSREEVIGRNCRFLQGPGTDPVAVESIRNALQAEQEITLKLLNYTKAGDQFWNQLRLMPVKEPCTGRLMSYIGVQKNVSQLVAHKLSEEKLLEAKLSAENATEAKSAFVANMSHEIRTPLNGMIATAQLLLASVLTPEQRELTETILDSGNTLLGILGDILDFSKIDHGSLELQQKPLCLRQATESCIELVAAEASKKGLSVAYVLEDRVLEKPLLGDPVRIRQVLANIVSNAVKFTEKGEVVVRVAVQPASSCCSPASSLTTLPGSTAGDEEVVHFSVRDTGIGIGLESAKKLFECFRQGSEAMSRRYGGTGLGLAISKRLAELMHGTIWVESTLGQGSTFHFTLRATWVTGPWSPPSSQASSPCTSLESTPRTSTDASATDLGAAGAASLRRPAWLPDGTPDLSLSSTPASSSAASYASTMSAGSSSSSGSSNSHGDACMDRTLLQGRTVLVDVSHPDTATQVLQSCQHLGMVACKGNSSDAATSSQCEIVVVSLDRALSAIKDGWKGRPIVALGDRDLLPANLHPLVVVTNVPVKHSRLTTALVKSTSLLKWNGSSVPKLGSAPISFETIKVFKSWRLKKGPDIDHFARRTSLDNSALERAATARGRTAAQQDLARGQTAPCRQQPIPEHGEMPAEVGNGVQGVACSAEPLPLRILIAEDNKVNQKVVLKVLQQILRGCQPDVVENGLQVLQALEHKVYDLILMDIHMPEMDGLEASKRIRETYLPEERPRIIALSADTVQALHDRCKEAGIEEFIVKPFRIEDLKRVMKACHRVPRQEVAQAVPLGLLPHSMNAVIAA</sequence>
<dbReference type="Pfam" id="PF08448">
    <property type="entry name" value="PAS_4"/>
    <property type="match status" value="1"/>
</dbReference>
<evidence type="ECO:0000256" key="3">
    <source>
        <dbReference type="ARBA" id="ARBA00022606"/>
    </source>
</evidence>
<evidence type="ECO:0000259" key="8">
    <source>
        <dbReference type="PROSITE" id="PS50110"/>
    </source>
</evidence>
<dbReference type="GO" id="GO:0009637">
    <property type="term" value="P:response to blue light"/>
    <property type="evidence" value="ECO:0007669"/>
    <property type="project" value="UniProtKB-ARBA"/>
</dbReference>
<feature type="region of interest" description="Disordered" evidence="6">
    <location>
        <begin position="772"/>
        <end position="791"/>
    </location>
</feature>
<keyword evidence="3" id="KW-0716">Sensory transduction</keyword>
<dbReference type="InterPro" id="IPR003661">
    <property type="entry name" value="HisK_dim/P_dom"/>
</dbReference>
<feature type="compositionally biased region" description="Low complexity" evidence="6">
    <location>
        <begin position="708"/>
        <end position="718"/>
    </location>
</feature>
<name>A0A126WY80_9CHLO</name>
<dbReference type="CDD" id="cd00130">
    <property type="entry name" value="PAS"/>
    <property type="match status" value="3"/>
</dbReference>
<dbReference type="EMBL" id="KU699498">
    <property type="protein sequence ID" value="AML77436.1"/>
    <property type="molecule type" value="mRNA"/>
</dbReference>
<dbReference type="InterPro" id="IPR000014">
    <property type="entry name" value="PAS"/>
</dbReference>
<dbReference type="InterPro" id="IPR036890">
    <property type="entry name" value="HATPase_C_sf"/>
</dbReference>
<dbReference type="InterPro" id="IPR005467">
    <property type="entry name" value="His_kinase_dom"/>
</dbReference>
<dbReference type="InterPro" id="IPR001789">
    <property type="entry name" value="Sig_transdc_resp-reg_receiver"/>
</dbReference>
<evidence type="ECO:0000256" key="4">
    <source>
        <dbReference type="ARBA" id="ARBA00023012"/>
    </source>
</evidence>
<dbReference type="PANTHER" id="PTHR45339">
    <property type="entry name" value="HYBRID SIGNAL TRANSDUCTION HISTIDINE KINASE J"/>
    <property type="match status" value="1"/>
</dbReference>
<feature type="compositionally biased region" description="Low complexity" evidence="6">
    <location>
        <begin position="725"/>
        <end position="734"/>
    </location>
</feature>
<evidence type="ECO:0000313" key="10">
    <source>
        <dbReference type="EMBL" id="AML77436.1"/>
    </source>
</evidence>
<feature type="domain" description="Response regulatory" evidence="8">
    <location>
        <begin position="1007"/>
        <end position="1126"/>
    </location>
</feature>
<feature type="domain" description="PAS" evidence="9">
    <location>
        <begin position="318"/>
        <end position="384"/>
    </location>
</feature>
<dbReference type="InterPro" id="IPR003594">
    <property type="entry name" value="HATPase_dom"/>
</dbReference>
<dbReference type="Gene3D" id="1.10.287.130">
    <property type="match status" value="1"/>
</dbReference>
<feature type="modified residue" description="4-aspartylphosphate" evidence="5">
    <location>
        <position position="1058"/>
    </location>
</feature>
<evidence type="ECO:0000259" key="9">
    <source>
        <dbReference type="PROSITE" id="PS50112"/>
    </source>
</evidence>
<dbReference type="SUPFAM" id="SSF55785">
    <property type="entry name" value="PYP-like sensor domain (PAS domain)"/>
    <property type="match status" value="3"/>
</dbReference>
<evidence type="ECO:0000256" key="6">
    <source>
        <dbReference type="SAM" id="MobiDB-lite"/>
    </source>
</evidence>
<dbReference type="InterPro" id="IPR004358">
    <property type="entry name" value="Sig_transdc_His_kin-like_C"/>
</dbReference>
<dbReference type="PROSITE" id="PS50110">
    <property type="entry name" value="RESPONSE_REGULATORY"/>
    <property type="match status" value="1"/>
</dbReference>
<dbReference type="Gene3D" id="3.30.565.10">
    <property type="entry name" value="Histidine kinase-like ATPase, C-terminal domain"/>
    <property type="match status" value="1"/>
</dbReference>
<evidence type="ECO:0000256" key="2">
    <source>
        <dbReference type="ARBA" id="ARBA00022553"/>
    </source>
</evidence>
<reference evidence="10" key="1">
    <citation type="journal article" date="2016" name="Proc. Natl. Acad. Sci. U.S.A.">
        <title>Functional and topological diversity of LOV domain photoreceptors.</title>
        <authorList>
            <person name="Glantz S.T."/>
            <person name="Carpenter E.J."/>
            <person name="Melkonian M."/>
            <person name="Gardner K.H."/>
            <person name="Boyden E.S."/>
            <person name="Wong G.K."/>
            <person name="Chow B.Y."/>
        </authorList>
    </citation>
    <scope>NUCLEOTIDE SEQUENCE</scope>
    <source>
        <strain evidence="10">IRYH_2006085</strain>
    </source>
</reference>
<dbReference type="CDD" id="cd17546">
    <property type="entry name" value="REC_hyHK_CKI1_RcsC-like"/>
    <property type="match status" value="1"/>
</dbReference>
<accession>A0A126WY80</accession>
<keyword evidence="4" id="KW-0902">Two-component regulatory system</keyword>
<dbReference type="InterPro" id="IPR011006">
    <property type="entry name" value="CheY-like_superfamily"/>
</dbReference>
<dbReference type="SMART" id="SM00086">
    <property type="entry name" value="PAC"/>
    <property type="match status" value="3"/>
</dbReference>
<evidence type="ECO:0000259" key="7">
    <source>
        <dbReference type="PROSITE" id="PS50109"/>
    </source>
</evidence>
<dbReference type="SMART" id="SM00387">
    <property type="entry name" value="HATPase_c"/>
    <property type="match status" value="1"/>
</dbReference>
<feature type="domain" description="PAS" evidence="9">
    <location>
        <begin position="188"/>
        <end position="236"/>
    </location>
</feature>
<dbReference type="CDD" id="cd00082">
    <property type="entry name" value="HisKA"/>
    <property type="match status" value="1"/>
</dbReference>
<organism evidence="10">
    <name type="scientific">Heterochlamydomonas inaequalis</name>
    <dbReference type="NCBI Taxonomy" id="179866"/>
    <lineage>
        <taxon>Eukaryota</taxon>
        <taxon>Viridiplantae</taxon>
        <taxon>Chlorophyta</taxon>
        <taxon>core chlorophytes</taxon>
        <taxon>Chlorophyceae</taxon>
        <taxon>CS clade</taxon>
        <taxon>Chlamydomonadales</taxon>
        <taxon>Chlamydomonadaceae</taxon>
        <taxon>Heterochlamydomonas</taxon>
    </lineage>
</organism>
<dbReference type="SMART" id="SM00448">
    <property type="entry name" value="REC"/>
    <property type="match status" value="1"/>
</dbReference>
<keyword evidence="2 5" id="KW-0597">Phosphoprotein</keyword>
<dbReference type="Pfam" id="PF02518">
    <property type="entry name" value="HATPase_c"/>
    <property type="match status" value="1"/>
</dbReference>
<dbReference type="FunFam" id="3.30.565.10:FF:000010">
    <property type="entry name" value="Sensor histidine kinase RcsC"/>
    <property type="match status" value="1"/>
</dbReference>
<evidence type="ECO:0000256" key="5">
    <source>
        <dbReference type="PROSITE-ProRule" id="PRU00169"/>
    </source>
</evidence>
<dbReference type="GO" id="GO:0009881">
    <property type="term" value="F:photoreceptor activity"/>
    <property type="evidence" value="ECO:0007669"/>
    <property type="project" value="UniProtKB-KW"/>
</dbReference>
<dbReference type="InterPro" id="IPR036097">
    <property type="entry name" value="HisK_dim/P_sf"/>
</dbReference>
<dbReference type="InterPro" id="IPR013656">
    <property type="entry name" value="PAS_4"/>
</dbReference>
<dbReference type="PROSITE" id="PS50109">
    <property type="entry name" value="HIS_KIN"/>
    <property type="match status" value="1"/>
</dbReference>
<dbReference type="PRINTS" id="PR00344">
    <property type="entry name" value="BCTRLSENSOR"/>
</dbReference>
<dbReference type="CDD" id="cd16922">
    <property type="entry name" value="HATPase_EvgS-ArcB-TorS-like"/>
    <property type="match status" value="1"/>
</dbReference>
<dbReference type="SMART" id="SM00388">
    <property type="entry name" value="HisKA"/>
    <property type="match status" value="1"/>
</dbReference>
<dbReference type="PROSITE" id="PS50112">
    <property type="entry name" value="PAS"/>
    <property type="match status" value="2"/>
</dbReference>
<evidence type="ECO:0000256" key="1">
    <source>
        <dbReference type="ARBA" id="ARBA00022543"/>
    </source>
</evidence>
<dbReference type="SUPFAM" id="SSF55874">
    <property type="entry name" value="ATPase domain of HSP90 chaperone/DNA topoisomerase II/histidine kinase"/>
    <property type="match status" value="1"/>
</dbReference>
<proteinExistence type="evidence at transcript level"/>
<dbReference type="SUPFAM" id="SSF52172">
    <property type="entry name" value="CheY-like"/>
    <property type="match status" value="1"/>
</dbReference>
<dbReference type="NCBIfam" id="TIGR00229">
    <property type="entry name" value="sensory_box"/>
    <property type="match status" value="3"/>
</dbReference>
<dbReference type="SUPFAM" id="SSF47384">
    <property type="entry name" value="Homodimeric domain of signal transducing histidine kinase"/>
    <property type="match status" value="1"/>
</dbReference>
<feature type="region of interest" description="Disordered" evidence="6">
    <location>
        <begin position="705"/>
        <end position="734"/>
    </location>
</feature>
<dbReference type="Pfam" id="PF00512">
    <property type="entry name" value="HisKA"/>
    <property type="match status" value="1"/>
</dbReference>
<feature type="domain" description="Histidine kinase" evidence="7">
    <location>
        <begin position="461"/>
        <end position="700"/>
    </location>
</feature>
<dbReference type="InterPro" id="IPR001610">
    <property type="entry name" value="PAC"/>
</dbReference>
<dbReference type="InterPro" id="IPR035965">
    <property type="entry name" value="PAS-like_dom_sf"/>
</dbReference>
<keyword evidence="1" id="KW-0675">Receptor</keyword>
<dbReference type="GO" id="GO:0000155">
    <property type="term" value="F:phosphorelay sensor kinase activity"/>
    <property type="evidence" value="ECO:0007669"/>
    <property type="project" value="InterPro"/>
</dbReference>
<dbReference type="Gene3D" id="3.30.450.20">
    <property type="entry name" value="PAS domain"/>
    <property type="match status" value="3"/>
</dbReference>
<dbReference type="Pfam" id="PF13426">
    <property type="entry name" value="PAS_9"/>
    <property type="match status" value="2"/>
</dbReference>